<dbReference type="AlphaFoldDB" id="A0A8J6GBA4"/>
<dbReference type="EMBL" id="JAATJU010022660">
    <property type="protein sequence ID" value="KAH0509966.1"/>
    <property type="molecule type" value="Genomic_DNA"/>
</dbReference>
<organism evidence="2 3">
    <name type="scientific">Microtus ochrogaster</name>
    <name type="common">Prairie vole</name>
    <dbReference type="NCBI Taxonomy" id="79684"/>
    <lineage>
        <taxon>Eukaryota</taxon>
        <taxon>Metazoa</taxon>
        <taxon>Chordata</taxon>
        <taxon>Craniata</taxon>
        <taxon>Vertebrata</taxon>
        <taxon>Euteleostomi</taxon>
        <taxon>Mammalia</taxon>
        <taxon>Eutheria</taxon>
        <taxon>Euarchontoglires</taxon>
        <taxon>Glires</taxon>
        <taxon>Rodentia</taxon>
        <taxon>Myomorpha</taxon>
        <taxon>Muroidea</taxon>
        <taxon>Cricetidae</taxon>
        <taxon>Arvicolinae</taxon>
        <taxon>Microtus</taxon>
    </lineage>
</organism>
<dbReference type="GO" id="GO:0006281">
    <property type="term" value="P:DNA repair"/>
    <property type="evidence" value="ECO:0007669"/>
    <property type="project" value="TreeGrafter"/>
</dbReference>
<evidence type="ECO:0000256" key="1">
    <source>
        <dbReference type="SAM" id="MobiDB-lite"/>
    </source>
</evidence>
<evidence type="ECO:0000313" key="2">
    <source>
        <dbReference type="EMBL" id="KAH0509966.1"/>
    </source>
</evidence>
<protein>
    <submittedName>
        <fullName evidence="2">ATR-interacting protein</fullName>
    </submittedName>
</protein>
<dbReference type="InterPro" id="IPR033349">
    <property type="entry name" value="ATRIP"/>
</dbReference>
<comment type="caution">
    <text evidence="2">The sequence shown here is derived from an EMBL/GenBank/DDBJ whole genome shotgun (WGS) entry which is preliminary data.</text>
</comment>
<gene>
    <name evidence="2" type="ORF">LTLLF_157435</name>
</gene>
<feature type="region of interest" description="Disordered" evidence="1">
    <location>
        <begin position="83"/>
        <end position="120"/>
    </location>
</feature>
<evidence type="ECO:0000313" key="3">
    <source>
        <dbReference type="Proteomes" id="UP000710432"/>
    </source>
</evidence>
<dbReference type="Proteomes" id="UP000710432">
    <property type="component" value="Unassembled WGS sequence"/>
</dbReference>
<name>A0A8J6GBA4_MICOH</name>
<feature type="compositionally biased region" description="Polar residues" evidence="1">
    <location>
        <begin position="94"/>
        <end position="120"/>
    </location>
</feature>
<proteinExistence type="predicted"/>
<accession>A0A8J6GBA4</accession>
<feature type="region of interest" description="Disordered" evidence="1">
    <location>
        <begin position="1"/>
        <end position="53"/>
    </location>
</feature>
<dbReference type="PANTHER" id="PTHR28594">
    <property type="entry name" value="ATR-INTERACTING PROTEIN"/>
    <property type="match status" value="1"/>
</dbReference>
<reference evidence="2" key="1">
    <citation type="submission" date="2020-03" db="EMBL/GenBank/DDBJ databases">
        <title>Studies in the Genomics of Life Span.</title>
        <authorList>
            <person name="Glass D."/>
        </authorList>
    </citation>
    <scope>NUCLEOTIDE SEQUENCE</scope>
    <source>
        <strain evidence="2">LTLLF</strain>
        <tissue evidence="2">Muscle</tissue>
    </source>
</reference>
<dbReference type="GO" id="GO:0000077">
    <property type="term" value="P:DNA damage checkpoint signaling"/>
    <property type="evidence" value="ECO:0007669"/>
    <property type="project" value="InterPro"/>
</dbReference>
<dbReference type="PANTHER" id="PTHR28594:SF1">
    <property type="entry name" value="ATR-INTERACTING PROTEIN"/>
    <property type="match status" value="1"/>
</dbReference>
<sequence>MAGTPAPNSHRKQSGGPAPLPCLSRAFENPPSKRARSVTETTVPDPEDPFGAHAEFTADDLEELDILASQALSQCPVAPRNLSISDHKPHSLRGSPTKQDVQQKTLSDNRMQRSNSQASGHFQASVLSQCLKVLVKLAENASSDFLPRFSCVLPMLPQCLSSELPLPCVLLAVELLSVLVDHDSLAQQLCSNSEGCLLLRLYMYITSRPDKVASETQWLQLEQEVVWLLAKLSVQSPFPPGIGSDCQCNVEAVRVLTVMLHRQWLTVRRAGGPRTRQQKQTVRCLRDTVLLLHSLSQTDKLFTVHCVEVLHQYDQVMPGVSMLIRALPDVTDCEEAALDDLCAAETDLEDSEMDCS</sequence>